<dbReference type="Proteomes" id="UP000727857">
    <property type="component" value="Unassembled WGS sequence"/>
</dbReference>
<dbReference type="InterPro" id="IPR040982">
    <property type="entry name" value="DNA_pol3_finger"/>
</dbReference>
<dbReference type="Pfam" id="PF17657">
    <property type="entry name" value="DNA_pol3_finger"/>
    <property type="match status" value="1"/>
</dbReference>
<dbReference type="EMBL" id="JADINF010000167">
    <property type="protein sequence ID" value="MBO8424674.1"/>
    <property type="molecule type" value="Genomic_DNA"/>
</dbReference>
<dbReference type="InterPro" id="IPR004805">
    <property type="entry name" value="DnaE2/DnaE/PolC"/>
</dbReference>
<dbReference type="GO" id="GO:0008408">
    <property type="term" value="F:3'-5' exonuclease activity"/>
    <property type="evidence" value="ECO:0007669"/>
    <property type="project" value="InterPro"/>
</dbReference>
<dbReference type="InterPro" id="IPR004013">
    <property type="entry name" value="PHP_dom"/>
</dbReference>
<keyword evidence="2 8" id="KW-0808">Transferase</keyword>
<evidence type="ECO:0000259" key="7">
    <source>
        <dbReference type="SMART" id="SM00481"/>
    </source>
</evidence>
<evidence type="ECO:0000256" key="4">
    <source>
        <dbReference type="ARBA" id="ARBA00022705"/>
    </source>
</evidence>
<name>A0A940ID40_9FIRM</name>
<dbReference type="SMART" id="SM00481">
    <property type="entry name" value="POLIIIAc"/>
    <property type="match status" value="1"/>
</dbReference>
<gene>
    <name evidence="8" type="ORF">IAB16_06615</name>
</gene>
<dbReference type="InterPro" id="IPR041931">
    <property type="entry name" value="DNA_pol3_alpha_thumb_dom"/>
</dbReference>
<keyword evidence="3 8" id="KW-0548">Nucleotidyltransferase</keyword>
<evidence type="ECO:0000313" key="8">
    <source>
        <dbReference type="EMBL" id="MBO8424674.1"/>
    </source>
</evidence>
<dbReference type="NCBIfam" id="NF005298">
    <property type="entry name" value="PRK06826.1"/>
    <property type="match status" value="1"/>
</dbReference>
<dbReference type="InterPro" id="IPR003141">
    <property type="entry name" value="Pol/His_phosphatase_N"/>
</dbReference>
<dbReference type="InterPro" id="IPR011708">
    <property type="entry name" value="DNA_pol3_alpha_NTPase_dom"/>
</dbReference>
<dbReference type="Gene3D" id="3.20.20.140">
    <property type="entry name" value="Metal-dependent hydrolases"/>
    <property type="match status" value="1"/>
</dbReference>
<dbReference type="CDD" id="cd12113">
    <property type="entry name" value="PHP_PolIIIA_DnaE3"/>
    <property type="match status" value="1"/>
</dbReference>
<comment type="caution">
    <text evidence="8">The sequence shown here is derived from an EMBL/GenBank/DDBJ whole genome shotgun (WGS) entry which is preliminary data.</text>
</comment>
<feature type="domain" description="Polymerase/histidinol phosphatase N-terminal" evidence="7">
    <location>
        <begin position="9"/>
        <end position="76"/>
    </location>
</feature>
<organism evidence="8 9">
    <name type="scientific">Candidatus Stercoripulliclostridium pullicola</name>
    <dbReference type="NCBI Taxonomy" id="2840953"/>
    <lineage>
        <taxon>Bacteria</taxon>
        <taxon>Bacillati</taxon>
        <taxon>Bacillota</taxon>
        <taxon>Clostridia</taxon>
        <taxon>Eubacteriales</taxon>
        <taxon>Candidatus Stercoripulliclostridium</taxon>
    </lineage>
</organism>
<dbReference type="NCBIfam" id="TIGR00594">
    <property type="entry name" value="polc"/>
    <property type="match status" value="1"/>
</dbReference>
<dbReference type="Pfam" id="PF07733">
    <property type="entry name" value="DNA_pol3_alpha"/>
    <property type="match status" value="1"/>
</dbReference>
<dbReference type="InterPro" id="IPR016195">
    <property type="entry name" value="Pol/histidinol_Pase-like"/>
</dbReference>
<dbReference type="InterPro" id="IPR029460">
    <property type="entry name" value="DNAPol_HHH"/>
</dbReference>
<dbReference type="PANTHER" id="PTHR32294">
    <property type="entry name" value="DNA POLYMERASE III SUBUNIT ALPHA"/>
    <property type="match status" value="1"/>
</dbReference>
<dbReference type="GO" id="GO:0003887">
    <property type="term" value="F:DNA-directed DNA polymerase activity"/>
    <property type="evidence" value="ECO:0007669"/>
    <property type="project" value="UniProtKB-KW"/>
</dbReference>
<dbReference type="NCBIfam" id="NF004226">
    <property type="entry name" value="PRK05673.1"/>
    <property type="match status" value="1"/>
</dbReference>
<sequence length="1192" mass="136131">MPTDKGNFIHLHVHTEYSLLDGAAPVKKLVKTAKKLGMPALAMTDHGNMYGTIKFVDACKSEGIKPIIGCEFYTTENMHVHEGRNTEEQNKNCHLLLLAKNYEGYKNLAKLNSYAWIDGYHYKPRIDLELLEKYSDNLVCLSACIAGAIPRYILRNDYEGAKAYALRLKNMFGEGDFYIELQNHGLEEELKVNPLLVKLAREIGVKCVATNDVHYITKSDAEMHDIVLCIGTASYYDDENRMKWLPNDNFYLKTYDEMEKVLGWCPEALETPYEITEKCNFKFPPKQYQLPDYPCPDGMKSDEYLRKLAYEGLERRYGTITKEIRERAETELDVIISMGFPDYYLLVWDFIFWAKNHDIPIGKGRGSGVGSIIAYAIGITDVEPLEYDLIFERFLNKDRTSMPDFDIDICYHRRGEVIQYVKDKYGEDHISQIITFGKLKKKQAIKDVARVYRLPFADVSKITKNIGNFGEEEKKVHIPDLVNPNSKYLVSDLYEQYVSNPQIKKIIDIAAQIEGMPRNTSIHAAGVVIYRNPAIDTIPLARNGTETTTQFDMIEVEGLGLLKMDFLALMTLTDIKMAHDYVKEATGRDVDFNELGYADPEVYAMISAGDTDAVFQLEGGGMKKFLTRLKPVCMEDVIAGIALYRPGPLKDIDKFISYRKNPETIVYKHPLLKDILGVTSGIIVYQEQAMMITRKLAGYTMTDADNFRSIISKKKLDKIPKERDKFINGLRDADGKVLIPGCVANGISAEIALEIFGEMESFASYAFNKSHAAAYAYLCYETAFYKHYYPTEYLAAVINNRINKPDDTKKYMAVLKTMNIPLLQPDINKSLPLFSPEKEGIRYGLACIKNVGMAIMTETVKERNERGAFKDLYDFISRMGETQLINKRVVESLIKGGAFDCFGETRATLMANYERIMAEVDAKRKEKQKREITGQFDMFAMFGEDEAVSEAPFKYDRVKEYSQREKLLAEKEMLGMYITGHPLHGYEKDFEVFNFNTSMIPRRRDDDEDEDSVEMDIVSDEPVLIHDNMDVTTGGILASVQLKRTKDGKEMAILVIEDMYDRIECIMMSRAFAVSRKYLVADTLVKIKGRLSYRDDECKIYVSELLPWDLKEREETVEADARVLYFNLTDADFADSDKIKRIDKVLEAHPGPNTVKFQYRRALHEYKRTVGDLDAAGKELAGILGPHNVKII</sequence>
<dbReference type="Gene3D" id="1.10.10.1600">
    <property type="entry name" value="Bacterial DNA polymerase III alpha subunit, thumb domain"/>
    <property type="match status" value="1"/>
</dbReference>
<dbReference type="EC" id="2.7.7.7" evidence="1"/>
<dbReference type="Pfam" id="PF02811">
    <property type="entry name" value="PHP"/>
    <property type="match status" value="1"/>
</dbReference>
<proteinExistence type="predicted"/>
<keyword evidence="4" id="KW-0235">DNA replication</keyword>
<evidence type="ECO:0000256" key="5">
    <source>
        <dbReference type="ARBA" id="ARBA00022932"/>
    </source>
</evidence>
<accession>A0A940ID40</accession>
<evidence type="ECO:0000256" key="3">
    <source>
        <dbReference type="ARBA" id="ARBA00022695"/>
    </source>
</evidence>
<dbReference type="SUPFAM" id="SSF89550">
    <property type="entry name" value="PHP domain-like"/>
    <property type="match status" value="1"/>
</dbReference>
<reference evidence="8" key="1">
    <citation type="submission" date="2020-10" db="EMBL/GenBank/DDBJ databases">
        <authorList>
            <person name="Gilroy R."/>
        </authorList>
    </citation>
    <scope>NUCLEOTIDE SEQUENCE</scope>
    <source>
        <strain evidence="8">517</strain>
    </source>
</reference>
<keyword evidence="5" id="KW-0239">DNA-directed DNA polymerase</keyword>
<evidence type="ECO:0000256" key="2">
    <source>
        <dbReference type="ARBA" id="ARBA00022679"/>
    </source>
</evidence>
<protein>
    <recommendedName>
        <fullName evidence="1">DNA-directed DNA polymerase</fullName>
        <ecNumber evidence="1">2.7.7.7</ecNumber>
    </recommendedName>
</protein>
<dbReference type="PANTHER" id="PTHR32294:SF0">
    <property type="entry name" value="DNA POLYMERASE III SUBUNIT ALPHA"/>
    <property type="match status" value="1"/>
</dbReference>
<comment type="catalytic activity">
    <reaction evidence="6">
        <text>DNA(n) + a 2'-deoxyribonucleoside 5'-triphosphate = DNA(n+1) + diphosphate</text>
        <dbReference type="Rhea" id="RHEA:22508"/>
        <dbReference type="Rhea" id="RHEA-COMP:17339"/>
        <dbReference type="Rhea" id="RHEA-COMP:17340"/>
        <dbReference type="ChEBI" id="CHEBI:33019"/>
        <dbReference type="ChEBI" id="CHEBI:61560"/>
        <dbReference type="ChEBI" id="CHEBI:173112"/>
        <dbReference type="EC" id="2.7.7.7"/>
    </reaction>
</comment>
<evidence type="ECO:0000256" key="1">
    <source>
        <dbReference type="ARBA" id="ARBA00012417"/>
    </source>
</evidence>
<evidence type="ECO:0000256" key="6">
    <source>
        <dbReference type="ARBA" id="ARBA00049244"/>
    </source>
</evidence>
<dbReference type="AlphaFoldDB" id="A0A940ID40"/>
<evidence type="ECO:0000313" key="9">
    <source>
        <dbReference type="Proteomes" id="UP000727857"/>
    </source>
</evidence>
<reference evidence="8" key="2">
    <citation type="journal article" date="2021" name="PeerJ">
        <title>Extensive microbial diversity within the chicken gut microbiome revealed by metagenomics and culture.</title>
        <authorList>
            <person name="Gilroy R."/>
            <person name="Ravi A."/>
            <person name="Getino M."/>
            <person name="Pursley I."/>
            <person name="Horton D.L."/>
            <person name="Alikhan N.F."/>
            <person name="Baker D."/>
            <person name="Gharbi K."/>
            <person name="Hall N."/>
            <person name="Watson M."/>
            <person name="Adriaenssens E.M."/>
            <person name="Foster-Nyarko E."/>
            <person name="Jarju S."/>
            <person name="Secka A."/>
            <person name="Antonio M."/>
            <person name="Oren A."/>
            <person name="Chaudhuri R.R."/>
            <person name="La Ragione R."/>
            <person name="Hildebrand F."/>
            <person name="Pallen M.J."/>
        </authorList>
    </citation>
    <scope>NUCLEOTIDE SEQUENCE</scope>
    <source>
        <strain evidence="8">517</strain>
    </source>
</reference>
<dbReference type="Gene3D" id="1.10.150.870">
    <property type="match status" value="1"/>
</dbReference>
<dbReference type="GO" id="GO:0006260">
    <property type="term" value="P:DNA replication"/>
    <property type="evidence" value="ECO:0007669"/>
    <property type="project" value="UniProtKB-KW"/>
</dbReference>
<dbReference type="CDD" id="cd04485">
    <property type="entry name" value="DnaE_OBF"/>
    <property type="match status" value="1"/>
</dbReference>
<dbReference type="Pfam" id="PF14579">
    <property type="entry name" value="HHH_6"/>
    <property type="match status" value="1"/>
</dbReference>